<organism evidence="1">
    <name type="scientific">Dichomitus squalens</name>
    <dbReference type="NCBI Taxonomy" id="114155"/>
    <lineage>
        <taxon>Eukaryota</taxon>
        <taxon>Fungi</taxon>
        <taxon>Dikarya</taxon>
        <taxon>Basidiomycota</taxon>
        <taxon>Agaricomycotina</taxon>
        <taxon>Agaricomycetes</taxon>
        <taxon>Polyporales</taxon>
        <taxon>Polyporaceae</taxon>
        <taxon>Dichomitus</taxon>
    </lineage>
</organism>
<evidence type="ECO:0000313" key="1">
    <source>
        <dbReference type="EMBL" id="TBU29711.1"/>
    </source>
</evidence>
<protein>
    <submittedName>
        <fullName evidence="1">Uncharacterized protein</fullName>
    </submittedName>
</protein>
<name>A0A4Q9MTM1_9APHY</name>
<sequence length="130" mass="14474">MTRRIAPLFVIHPSVHPSLITTLVLAIVNVLALHHRSSFVFSSFVLHSPFIPPPSYRLVPHCSHDPLRSADLRWAVPMRAGLSWIHRVRPPPAYLHGPVPAGSPDGHISGMVIGTTSLVTYSYFPLNYQR</sequence>
<reference evidence="1" key="1">
    <citation type="submission" date="2019-01" db="EMBL/GenBank/DDBJ databases">
        <title>Draft genome sequences of three monokaryotic isolates of the white-rot basidiomycete fungus Dichomitus squalens.</title>
        <authorList>
            <consortium name="DOE Joint Genome Institute"/>
            <person name="Lopez S.C."/>
            <person name="Andreopoulos B."/>
            <person name="Pangilinan J."/>
            <person name="Lipzen A."/>
            <person name="Riley R."/>
            <person name="Ahrendt S."/>
            <person name="Ng V."/>
            <person name="Barry K."/>
            <person name="Daum C."/>
            <person name="Grigoriev I.V."/>
            <person name="Hilden K.S."/>
            <person name="Makela M.R."/>
            <person name="de Vries R.P."/>
        </authorList>
    </citation>
    <scope>NUCLEOTIDE SEQUENCE [LARGE SCALE GENOMIC DNA]</scope>
    <source>
        <strain evidence="1">OM18370.1</strain>
    </source>
</reference>
<gene>
    <name evidence="1" type="ORF">BD311DRAFT_260656</name>
</gene>
<dbReference type="Proteomes" id="UP000292957">
    <property type="component" value="Unassembled WGS sequence"/>
</dbReference>
<dbReference type="EMBL" id="ML143411">
    <property type="protein sequence ID" value="TBU29711.1"/>
    <property type="molecule type" value="Genomic_DNA"/>
</dbReference>
<proteinExistence type="predicted"/>
<dbReference type="AlphaFoldDB" id="A0A4Q9MTM1"/>
<accession>A0A4Q9MTM1</accession>